<gene>
    <name evidence="2" type="ORF">JD78_03349</name>
</gene>
<dbReference type="Proteomes" id="UP000321490">
    <property type="component" value="Unassembled WGS sequence"/>
</dbReference>
<dbReference type="InterPro" id="IPR017517">
    <property type="entry name" value="Maleyloyr_isom"/>
</dbReference>
<reference evidence="2 3" key="1">
    <citation type="submission" date="2019-07" db="EMBL/GenBank/DDBJ databases">
        <title>R&amp;d 2014.</title>
        <authorList>
            <person name="Klenk H.-P."/>
        </authorList>
    </citation>
    <scope>NUCLEOTIDE SEQUENCE [LARGE SCALE GENOMIC DNA]</scope>
    <source>
        <strain evidence="2 3">DSM 45764</strain>
    </source>
</reference>
<name>A0A562IW64_9ACTN</name>
<dbReference type="InterPro" id="IPR024344">
    <property type="entry name" value="MDMPI_metal-binding"/>
</dbReference>
<sequence>MSADPFALAAVRRRAVADLLAGLDDAQLATPSLCAGWDVRTVGAHLADAAAPGALGEFARDLVRAGGRLHRANDEAARRAGRRPVAETVALLRERAESRFTPPLTGPRAPLTEVLVHEGDMRLPLGLPFDPDPAAVAVALEFITTGRPVGFVPRGRLRGLRLVSTDLDRAQGDGAEVRGRGIDLLLAACGRTVALTELEGPGRQLLASRLS</sequence>
<organism evidence="2 3">
    <name type="scientific">Modestobacter roseus</name>
    <dbReference type="NCBI Taxonomy" id="1181884"/>
    <lineage>
        <taxon>Bacteria</taxon>
        <taxon>Bacillati</taxon>
        <taxon>Actinomycetota</taxon>
        <taxon>Actinomycetes</taxon>
        <taxon>Geodermatophilales</taxon>
        <taxon>Geodermatophilaceae</taxon>
        <taxon>Modestobacter</taxon>
    </lineage>
</organism>
<keyword evidence="3" id="KW-1185">Reference proteome</keyword>
<dbReference type="AlphaFoldDB" id="A0A562IW64"/>
<evidence type="ECO:0000313" key="3">
    <source>
        <dbReference type="Proteomes" id="UP000321490"/>
    </source>
</evidence>
<evidence type="ECO:0000313" key="2">
    <source>
        <dbReference type="EMBL" id="TWH74804.1"/>
    </source>
</evidence>
<dbReference type="RefSeq" id="WP_153359596.1">
    <property type="nucleotide sequence ID" value="NZ_JABGDC010000071.1"/>
</dbReference>
<dbReference type="SUPFAM" id="SSF109854">
    <property type="entry name" value="DinB/YfiT-like putative metalloenzymes"/>
    <property type="match status" value="1"/>
</dbReference>
<protein>
    <submittedName>
        <fullName evidence="2">Uncharacterized protein (TIGR03083 family)</fullName>
    </submittedName>
</protein>
<dbReference type="InterPro" id="IPR034660">
    <property type="entry name" value="DinB/YfiT-like"/>
</dbReference>
<dbReference type="Pfam" id="PF11716">
    <property type="entry name" value="MDMPI_N"/>
    <property type="match status" value="1"/>
</dbReference>
<dbReference type="OrthoDB" id="5178565at2"/>
<dbReference type="GO" id="GO:0046872">
    <property type="term" value="F:metal ion binding"/>
    <property type="evidence" value="ECO:0007669"/>
    <property type="project" value="InterPro"/>
</dbReference>
<proteinExistence type="predicted"/>
<accession>A0A562IW64</accession>
<feature type="domain" description="Mycothiol-dependent maleylpyruvate isomerase metal-binding" evidence="1">
    <location>
        <begin position="13"/>
        <end position="99"/>
    </location>
</feature>
<dbReference type="NCBIfam" id="TIGR03083">
    <property type="entry name" value="maleylpyruvate isomerase family mycothiol-dependent enzyme"/>
    <property type="match status" value="1"/>
</dbReference>
<evidence type="ECO:0000259" key="1">
    <source>
        <dbReference type="Pfam" id="PF11716"/>
    </source>
</evidence>
<dbReference type="EMBL" id="VLKF01000001">
    <property type="protein sequence ID" value="TWH74804.1"/>
    <property type="molecule type" value="Genomic_DNA"/>
</dbReference>
<comment type="caution">
    <text evidence="2">The sequence shown here is derived from an EMBL/GenBank/DDBJ whole genome shotgun (WGS) entry which is preliminary data.</text>
</comment>
<dbReference type="Gene3D" id="1.20.120.450">
    <property type="entry name" value="dinb family like domain"/>
    <property type="match status" value="1"/>
</dbReference>